<evidence type="ECO:0008006" key="4">
    <source>
        <dbReference type="Google" id="ProtNLM"/>
    </source>
</evidence>
<evidence type="ECO:0000313" key="3">
    <source>
        <dbReference type="Proteomes" id="UP000020077"/>
    </source>
</evidence>
<dbReference type="Proteomes" id="UP000020077">
    <property type="component" value="Unassembled WGS sequence"/>
</dbReference>
<reference evidence="2 3" key="1">
    <citation type="submission" date="2014-02" db="EMBL/GenBank/DDBJ databases">
        <title>Expanding our view of genomic diversity in Candidatus Accumulibacter clades.</title>
        <authorList>
            <person name="Skennerton C.T."/>
            <person name="Barr J.J."/>
            <person name="Slater F.R."/>
            <person name="Bond P.L."/>
            <person name="Tyson G.W."/>
        </authorList>
    </citation>
    <scope>NUCLEOTIDE SEQUENCE [LARGE SCALE GENOMIC DNA]</scope>
    <source>
        <strain evidence="3">BA-91</strain>
    </source>
</reference>
<dbReference type="Gene3D" id="1.20.120.10">
    <property type="entry name" value="Cytochrome c/b562"/>
    <property type="match status" value="1"/>
</dbReference>
<feature type="chain" id="PRO_5001750680" description="Cytochrome C" evidence="1">
    <location>
        <begin position="19"/>
        <end position="142"/>
    </location>
</feature>
<dbReference type="GO" id="GO:0020037">
    <property type="term" value="F:heme binding"/>
    <property type="evidence" value="ECO:0007669"/>
    <property type="project" value="InterPro"/>
</dbReference>
<gene>
    <name evidence="2" type="ORF">AW09_000095</name>
</gene>
<keyword evidence="1" id="KW-0732">Signal</keyword>
<protein>
    <recommendedName>
        <fullName evidence="4">Cytochrome C</fullName>
    </recommendedName>
</protein>
<dbReference type="InterPro" id="IPR002321">
    <property type="entry name" value="Cyt_c_II"/>
</dbReference>
<dbReference type="SUPFAM" id="SSF47175">
    <property type="entry name" value="Cytochromes"/>
    <property type="match status" value="1"/>
</dbReference>
<organism evidence="2 3">
    <name type="scientific">Candidatus Accumulibacter phosphatis</name>
    <dbReference type="NCBI Taxonomy" id="327160"/>
    <lineage>
        <taxon>Bacteria</taxon>
        <taxon>Pseudomonadati</taxon>
        <taxon>Pseudomonadota</taxon>
        <taxon>Betaproteobacteria</taxon>
        <taxon>Candidatus Accumulibacter</taxon>
    </lineage>
</organism>
<name>A0A080M026_9PROT</name>
<comment type="caution">
    <text evidence="2">The sequence shown here is derived from an EMBL/GenBank/DDBJ whole genome shotgun (WGS) entry which is preliminary data.</text>
</comment>
<evidence type="ECO:0000256" key="1">
    <source>
        <dbReference type="SAM" id="SignalP"/>
    </source>
</evidence>
<feature type="signal peptide" evidence="1">
    <location>
        <begin position="1"/>
        <end position="18"/>
    </location>
</feature>
<dbReference type="AlphaFoldDB" id="A0A080M026"/>
<evidence type="ECO:0000313" key="2">
    <source>
        <dbReference type="EMBL" id="KFB74582.1"/>
    </source>
</evidence>
<sequence length="142" mass="15175" precursor="true">MKNYLFCALLLLTGTLQAAEDTRQLAPMPAPAEANLRAEMRASLLALNEILGLVAAGKLKEAGELAEKELGLSAMGRHRGQPFDARPGPHMPPAMHRIGIDGHQAASDFARIAASADREKTIAALPSLTSACVGCHYSYRLR</sequence>
<accession>A0A080M026</accession>
<dbReference type="GO" id="GO:0022900">
    <property type="term" value="P:electron transport chain"/>
    <property type="evidence" value="ECO:0007669"/>
    <property type="project" value="InterPro"/>
</dbReference>
<proteinExistence type="predicted"/>
<dbReference type="EMBL" id="JDVG02000014">
    <property type="protein sequence ID" value="KFB74582.1"/>
    <property type="molecule type" value="Genomic_DNA"/>
</dbReference>
<dbReference type="GO" id="GO:0009055">
    <property type="term" value="F:electron transfer activity"/>
    <property type="evidence" value="ECO:0007669"/>
    <property type="project" value="InterPro"/>
</dbReference>
<dbReference type="PROSITE" id="PS51009">
    <property type="entry name" value="CYTCII"/>
    <property type="match status" value="1"/>
</dbReference>
<dbReference type="GO" id="GO:0005506">
    <property type="term" value="F:iron ion binding"/>
    <property type="evidence" value="ECO:0007669"/>
    <property type="project" value="InterPro"/>
</dbReference>
<dbReference type="InterPro" id="IPR010980">
    <property type="entry name" value="Cyt_c/b562"/>
</dbReference>